<dbReference type="SUPFAM" id="SSF54928">
    <property type="entry name" value="RNA-binding domain, RBD"/>
    <property type="match status" value="1"/>
</dbReference>
<dbReference type="STRING" id="425264.A0A3G2S1J9"/>
<feature type="region of interest" description="Disordered" evidence="3">
    <location>
        <begin position="143"/>
        <end position="209"/>
    </location>
</feature>
<sequence length="366" mass="38653">MSQSTSTQANGTPVPNKASEVGWLFVPQYYTFMNKDPSRLHCFYTKKSTMVHGTENEDITPSVGQQAIHERVNTIGFEDTKVYVSNVDSQSSADGGIVIQVLGEMSNKGGKWRKFAQTFFLAQQPNGFYVLNDIFRYLKDDDDEKDEAREDEPQADEAAPVSVADTPAAREATEASQHAAPAKDEAKPAAPAPAEPAAHAEPKEAPAAPPKTWANLAARGANRWGHTASEARGSSEAGAQATSTAAAAPEAKPASAPAKPAAPPARGQQGHVFIKNAAGVAQDELRQSLEAQFGALKECQLNAAKGFAFAEFVDADKARRAIQTSSSQNGVRVGAATVLIEKRRPGHAAGGGHRGGRGGHRGASRS</sequence>
<evidence type="ECO:0000256" key="3">
    <source>
        <dbReference type="SAM" id="MobiDB-lite"/>
    </source>
</evidence>
<dbReference type="GO" id="GO:0003729">
    <property type="term" value="F:mRNA binding"/>
    <property type="evidence" value="ECO:0007669"/>
    <property type="project" value="TreeGrafter"/>
</dbReference>
<dbReference type="CDD" id="cd00780">
    <property type="entry name" value="NTF2"/>
    <property type="match status" value="1"/>
</dbReference>
<dbReference type="VEuPathDB" id="FungiDB:DNF11_0222"/>
<evidence type="ECO:0000313" key="6">
    <source>
        <dbReference type="EMBL" id="AYO41172.1"/>
    </source>
</evidence>
<accession>A0A3G2S1J9</accession>
<gene>
    <name evidence="6" type="primary">nxt3</name>
    <name evidence="6" type="ORF">DNF11_0222</name>
</gene>
<dbReference type="Gene3D" id="3.10.450.50">
    <property type="match status" value="1"/>
</dbReference>
<dbReference type="InterPro" id="IPR035979">
    <property type="entry name" value="RBD_domain_sf"/>
</dbReference>
<evidence type="ECO:0000259" key="4">
    <source>
        <dbReference type="PROSITE" id="PS50102"/>
    </source>
</evidence>
<dbReference type="InterPro" id="IPR032710">
    <property type="entry name" value="NTF2-like_dom_sf"/>
</dbReference>
<feature type="compositionally biased region" description="Low complexity" evidence="3">
    <location>
        <begin position="228"/>
        <end position="259"/>
    </location>
</feature>
<dbReference type="CDD" id="cd00590">
    <property type="entry name" value="RRM_SF"/>
    <property type="match status" value="1"/>
</dbReference>
<dbReference type="PROSITE" id="PS50102">
    <property type="entry name" value="RRM"/>
    <property type="match status" value="1"/>
</dbReference>
<dbReference type="SMART" id="SM00360">
    <property type="entry name" value="RRM"/>
    <property type="match status" value="1"/>
</dbReference>
<dbReference type="GO" id="GO:0005829">
    <property type="term" value="C:cytosol"/>
    <property type="evidence" value="ECO:0007669"/>
    <property type="project" value="TreeGrafter"/>
</dbReference>
<dbReference type="GO" id="GO:1990861">
    <property type="term" value="C:Ubp3-Bre5 deubiquitination complex"/>
    <property type="evidence" value="ECO:0007669"/>
    <property type="project" value="TreeGrafter"/>
</dbReference>
<evidence type="ECO:0000259" key="5">
    <source>
        <dbReference type="PROSITE" id="PS50177"/>
    </source>
</evidence>
<dbReference type="SUPFAM" id="SSF54427">
    <property type="entry name" value="NTF2-like"/>
    <property type="match status" value="1"/>
</dbReference>
<dbReference type="GO" id="GO:0034517">
    <property type="term" value="P:ribophagy"/>
    <property type="evidence" value="ECO:0007669"/>
    <property type="project" value="TreeGrafter"/>
</dbReference>
<evidence type="ECO:0000313" key="7">
    <source>
        <dbReference type="Proteomes" id="UP000269793"/>
    </source>
</evidence>
<name>A0A3G2S1J9_MALR7</name>
<keyword evidence="7" id="KW-1185">Reference proteome</keyword>
<dbReference type="PROSITE" id="PS50177">
    <property type="entry name" value="NTF2_DOMAIN"/>
    <property type="match status" value="1"/>
</dbReference>
<dbReference type="InterPro" id="IPR012677">
    <property type="entry name" value="Nucleotide-bd_a/b_plait_sf"/>
</dbReference>
<feature type="compositionally biased region" description="Basic residues" evidence="3">
    <location>
        <begin position="354"/>
        <end position="366"/>
    </location>
</feature>
<evidence type="ECO:0000256" key="1">
    <source>
        <dbReference type="ARBA" id="ARBA00022884"/>
    </source>
</evidence>
<dbReference type="Gene3D" id="3.30.70.330">
    <property type="match status" value="1"/>
</dbReference>
<dbReference type="OrthoDB" id="339151at2759"/>
<dbReference type="GO" id="GO:0016579">
    <property type="term" value="P:protein deubiquitination"/>
    <property type="evidence" value="ECO:0007669"/>
    <property type="project" value="TreeGrafter"/>
</dbReference>
<feature type="region of interest" description="Disordered" evidence="3">
    <location>
        <begin position="225"/>
        <end position="268"/>
    </location>
</feature>
<dbReference type="Proteomes" id="UP000269793">
    <property type="component" value="Chromosome I"/>
</dbReference>
<protein>
    <submittedName>
        <fullName evidence="6">G3BP-like protein</fullName>
    </submittedName>
</protein>
<feature type="region of interest" description="Disordered" evidence="3">
    <location>
        <begin position="340"/>
        <end position="366"/>
    </location>
</feature>
<dbReference type="InterPro" id="IPR002075">
    <property type="entry name" value="NTF2_dom"/>
</dbReference>
<reference evidence="6 7" key="1">
    <citation type="submission" date="2018-10" db="EMBL/GenBank/DDBJ databases">
        <title>Complete genome sequence of Malassezia restricta CBS 7877.</title>
        <authorList>
            <person name="Morand S.C."/>
            <person name="Bertignac M."/>
            <person name="Iltis A."/>
            <person name="Kolder I."/>
            <person name="Pirovano W."/>
            <person name="Jourdain R."/>
            <person name="Clavaud C."/>
        </authorList>
    </citation>
    <scope>NUCLEOTIDE SEQUENCE [LARGE SCALE GENOMIC DNA]</scope>
    <source>
        <strain evidence="6 7">CBS 7877</strain>
    </source>
</reference>
<keyword evidence="1 2" id="KW-0694">RNA-binding</keyword>
<proteinExistence type="predicted"/>
<dbReference type="AlphaFoldDB" id="A0A3G2S1J9"/>
<dbReference type="FunFam" id="3.10.450.50:FF:000003">
    <property type="entry name" value="Nuclear transport factor 2 family protein"/>
    <property type="match status" value="1"/>
</dbReference>
<dbReference type="InterPro" id="IPR039539">
    <property type="entry name" value="Ras_GTPase_bind_prot"/>
</dbReference>
<evidence type="ECO:0000256" key="2">
    <source>
        <dbReference type="PROSITE-ProRule" id="PRU00176"/>
    </source>
</evidence>
<dbReference type="Pfam" id="PF00076">
    <property type="entry name" value="RRM_1"/>
    <property type="match status" value="1"/>
</dbReference>
<dbReference type="EMBL" id="CP033148">
    <property type="protein sequence ID" value="AYO41172.1"/>
    <property type="molecule type" value="Genomic_DNA"/>
</dbReference>
<dbReference type="Pfam" id="PF02136">
    <property type="entry name" value="NTF2"/>
    <property type="match status" value="1"/>
</dbReference>
<feature type="domain" description="RRM" evidence="4">
    <location>
        <begin position="270"/>
        <end position="345"/>
    </location>
</feature>
<feature type="domain" description="NTF2" evidence="5">
    <location>
        <begin position="21"/>
        <end position="137"/>
    </location>
</feature>
<dbReference type="PANTHER" id="PTHR10693">
    <property type="entry name" value="RAS GTPASE-ACTIVATING PROTEIN-BINDING PROTEIN"/>
    <property type="match status" value="1"/>
</dbReference>
<dbReference type="InterPro" id="IPR018222">
    <property type="entry name" value="Nuclear_transport_factor_2_euk"/>
</dbReference>
<dbReference type="InterPro" id="IPR000504">
    <property type="entry name" value="RRM_dom"/>
</dbReference>
<organism evidence="6 7">
    <name type="scientific">Malassezia restricta (strain ATCC 96810 / NBRC 103918 / CBS 7877)</name>
    <name type="common">Seborrheic dermatitis infection agent</name>
    <dbReference type="NCBI Taxonomy" id="425264"/>
    <lineage>
        <taxon>Eukaryota</taxon>
        <taxon>Fungi</taxon>
        <taxon>Dikarya</taxon>
        <taxon>Basidiomycota</taxon>
        <taxon>Ustilaginomycotina</taxon>
        <taxon>Malasseziomycetes</taxon>
        <taxon>Malasseziales</taxon>
        <taxon>Malasseziaceae</taxon>
        <taxon>Malassezia</taxon>
    </lineage>
</organism>
<dbReference type="PANTHER" id="PTHR10693:SF20">
    <property type="entry name" value="AT27578P"/>
    <property type="match status" value="1"/>
</dbReference>
<dbReference type="GO" id="GO:1990904">
    <property type="term" value="C:ribonucleoprotein complex"/>
    <property type="evidence" value="ECO:0007669"/>
    <property type="project" value="TreeGrafter"/>
</dbReference>